<dbReference type="Proteomes" id="UP000192775">
    <property type="component" value="Chromosome"/>
</dbReference>
<dbReference type="PANTHER" id="PTHR43471">
    <property type="entry name" value="ABC TRANSPORTER PERMEASE"/>
    <property type="match status" value="1"/>
</dbReference>
<name>A0A1X9LKR4_9MICO</name>
<dbReference type="KEGG" id="cphy:B5808_11600"/>
<accession>A0A1X9LKR4</accession>
<sequence>MSRYLASVWLMLTLDLRQRVRSTAWYVILGVYAAVLLVFSVGAAATVANWAGGGVLYSVVVYFVLLLATLVSPALSGTAINGEREAGTLATIQVTSITTGQIVLGKFLAAWATSLVFLAVSVPFLALGLAFGEISALTVLSSTLILAAELGVLSAIGVGLSGLIRKPLFSVVVSYLVIAGLSIGTLLVFGIAGTLTQTPVKVTTIQSQWTTDPESGESTALCDAPEVRYETTPRYDLYWGFLAANPYVVVADASARDFDQYGTPRDVFGFIASGVRLAQQTPEAEKTYDYCRSDSDGTPGITAEESLRTGAPSWFLGLAIQAALGAGALLGAWRATRAPSGRLGRESRIA</sequence>
<dbReference type="RefSeq" id="WP_085019934.1">
    <property type="nucleotide sequence ID" value="NZ_BMHD01000001.1"/>
</dbReference>
<keyword evidence="2" id="KW-1185">Reference proteome</keyword>
<dbReference type="AlphaFoldDB" id="A0A1X9LKR4"/>
<dbReference type="EMBL" id="CP020715">
    <property type="protein sequence ID" value="ARJ05796.1"/>
    <property type="molecule type" value="Genomic_DNA"/>
</dbReference>
<proteinExistence type="predicted"/>
<reference evidence="1 2" key="1">
    <citation type="submission" date="2017-04" db="EMBL/GenBank/DDBJ databases">
        <authorList>
            <person name="Afonso C.L."/>
            <person name="Miller P.J."/>
            <person name="Scott M.A."/>
            <person name="Spackman E."/>
            <person name="Goraichik I."/>
            <person name="Dimitrov K.M."/>
            <person name="Suarez D.L."/>
            <person name="Swayne D.E."/>
        </authorList>
    </citation>
    <scope>NUCLEOTIDE SEQUENCE [LARGE SCALE GENOMIC DNA]</scope>
    <source>
        <strain evidence="2">XA(T)</strain>
    </source>
</reference>
<protein>
    <submittedName>
        <fullName evidence="1">Uncharacterized protein</fullName>
    </submittedName>
</protein>
<dbReference type="STRING" id="1619308.B5808_11600"/>
<gene>
    <name evidence="1" type="ORF">B5808_11600</name>
</gene>
<evidence type="ECO:0000313" key="1">
    <source>
        <dbReference type="EMBL" id="ARJ05796.1"/>
    </source>
</evidence>
<evidence type="ECO:0000313" key="2">
    <source>
        <dbReference type="Proteomes" id="UP000192775"/>
    </source>
</evidence>
<organism evidence="1 2">
    <name type="scientific">Cnuibacter physcomitrellae</name>
    <dbReference type="NCBI Taxonomy" id="1619308"/>
    <lineage>
        <taxon>Bacteria</taxon>
        <taxon>Bacillati</taxon>
        <taxon>Actinomycetota</taxon>
        <taxon>Actinomycetes</taxon>
        <taxon>Micrococcales</taxon>
        <taxon>Microbacteriaceae</taxon>
        <taxon>Cnuibacter</taxon>
    </lineage>
</organism>